<evidence type="ECO:0000256" key="1">
    <source>
        <dbReference type="ARBA" id="ARBA00007228"/>
    </source>
</evidence>
<dbReference type="SMART" id="SM00967">
    <property type="entry name" value="SpoU_sub_bind"/>
    <property type="match status" value="1"/>
</dbReference>
<dbReference type="InterPro" id="IPR029026">
    <property type="entry name" value="tRNA_m1G_MTases_N"/>
</dbReference>
<dbReference type="SUPFAM" id="SSF55315">
    <property type="entry name" value="L30e-like"/>
    <property type="match status" value="1"/>
</dbReference>
<dbReference type="Gene3D" id="3.40.1280.10">
    <property type="match status" value="1"/>
</dbReference>
<keyword evidence="3" id="KW-0808">Transferase</keyword>
<dbReference type="PANTHER" id="PTHR43191">
    <property type="entry name" value="RRNA METHYLTRANSFERASE 3"/>
    <property type="match status" value="1"/>
</dbReference>
<feature type="domain" description="RNA 2-O ribose methyltransferase substrate binding" evidence="4">
    <location>
        <begin position="29"/>
        <end position="103"/>
    </location>
</feature>
<dbReference type="AlphaFoldDB" id="K9XZF4"/>
<dbReference type="STRING" id="111780.Sta7437_4440"/>
<evidence type="ECO:0000313" key="5">
    <source>
        <dbReference type="EMBL" id="AFZ37908.1"/>
    </source>
</evidence>
<gene>
    <name evidence="5" type="ordered locus">Sta7437_4440</name>
</gene>
<dbReference type="PATRIC" id="fig|111780.3.peg.4599"/>
<comment type="similarity">
    <text evidence="1">Belongs to the class IV-like SAM-binding methyltransferase superfamily. RNA methyltransferase TrmH family.</text>
</comment>
<dbReference type="SUPFAM" id="SSF75217">
    <property type="entry name" value="alpha/beta knot"/>
    <property type="match status" value="1"/>
</dbReference>
<protein>
    <submittedName>
        <fullName evidence="5">tRNA/rRNA methyltransferase (SpoU)</fullName>
    </submittedName>
</protein>
<dbReference type="Pfam" id="PF00588">
    <property type="entry name" value="SpoU_methylase"/>
    <property type="match status" value="1"/>
</dbReference>
<dbReference type="GO" id="GO:0003723">
    <property type="term" value="F:RNA binding"/>
    <property type="evidence" value="ECO:0007669"/>
    <property type="project" value="InterPro"/>
</dbReference>
<dbReference type="GO" id="GO:0032259">
    <property type="term" value="P:methylation"/>
    <property type="evidence" value="ECO:0007669"/>
    <property type="project" value="UniProtKB-KW"/>
</dbReference>
<dbReference type="CDD" id="cd18095">
    <property type="entry name" value="SpoU-like_rRNA-MTase"/>
    <property type="match status" value="1"/>
</dbReference>
<dbReference type="RefSeq" id="WP_015195562.1">
    <property type="nucleotide sequence ID" value="NC_019748.1"/>
</dbReference>
<dbReference type="InterPro" id="IPR051259">
    <property type="entry name" value="rRNA_Methyltransferase"/>
</dbReference>
<dbReference type="eggNOG" id="COG0566">
    <property type="taxonomic scope" value="Bacteria"/>
</dbReference>
<dbReference type="GO" id="GO:0008173">
    <property type="term" value="F:RNA methyltransferase activity"/>
    <property type="evidence" value="ECO:0007669"/>
    <property type="project" value="InterPro"/>
</dbReference>
<accession>K9XZF4</accession>
<reference evidence="6" key="1">
    <citation type="journal article" date="2013" name="Proc. Natl. Acad. Sci. U.S.A.">
        <title>Improving the coverage of the cyanobacterial phylum using diversity-driven genome sequencing.</title>
        <authorList>
            <person name="Shih P.M."/>
            <person name="Wu D."/>
            <person name="Latifi A."/>
            <person name="Axen S.D."/>
            <person name="Fewer D.P."/>
            <person name="Talla E."/>
            <person name="Calteau A."/>
            <person name="Cai F."/>
            <person name="Tandeau de Marsac N."/>
            <person name="Rippka R."/>
            <person name="Herdman M."/>
            <person name="Sivonen K."/>
            <person name="Coursin T."/>
            <person name="Laurent T."/>
            <person name="Goodwin L."/>
            <person name="Nolan M."/>
            <person name="Davenport K.W."/>
            <person name="Han C.S."/>
            <person name="Rubin E.M."/>
            <person name="Eisen J.A."/>
            <person name="Woyke T."/>
            <person name="Gugger M."/>
            <person name="Kerfeld C.A."/>
        </authorList>
    </citation>
    <scope>NUCLEOTIDE SEQUENCE [LARGE SCALE GENOMIC DNA]</scope>
    <source>
        <strain evidence="6">ATCC 29371 / PCC 7437</strain>
    </source>
</reference>
<dbReference type="OrthoDB" id="9794400at2"/>
<dbReference type="GO" id="GO:0006396">
    <property type="term" value="P:RNA processing"/>
    <property type="evidence" value="ECO:0007669"/>
    <property type="project" value="InterPro"/>
</dbReference>
<dbReference type="InterPro" id="IPR029028">
    <property type="entry name" value="Alpha/beta_knot_MTases"/>
</dbReference>
<sequence>MLTSIKNPLIKQLRKLHRSRERQKQNLLLLEGTNLLTAACQVNYELITVCCTPKWQQNHPQLWQKIFQQALKTELVSPEVLDAIATTINPDGIVATAVRKVPQRLTQEKISLGLVLERLQDPGNLGTIIRTAVATNVDGIWLSQDSVDFDNPKVLRASVGEWFKLPMIVSQNLAEEIKQLKQQGNQIIATLPQATMTYWEIDFHRPTVILLGNEGAGLSEELIGLADCQVTIPLSNQVESLNVAITSALLLYEAQRQHQSYIF</sequence>
<dbReference type="GO" id="GO:0005737">
    <property type="term" value="C:cytoplasm"/>
    <property type="evidence" value="ECO:0007669"/>
    <property type="project" value="UniProtKB-ARBA"/>
</dbReference>
<evidence type="ECO:0000256" key="3">
    <source>
        <dbReference type="ARBA" id="ARBA00022679"/>
    </source>
</evidence>
<keyword evidence="2 5" id="KW-0489">Methyltransferase</keyword>
<dbReference type="PANTHER" id="PTHR43191:SF2">
    <property type="entry name" value="RRNA METHYLTRANSFERASE 3, MITOCHONDRIAL"/>
    <property type="match status" value="1"/>
</dbReference>
<dbReference type="KEGG" id="scs:Sta7437_4440"/>
<dbReference type="Pfam" id="PF22435">
    <property type="entry name" value="MRM3-like_sub_bind"/>
    <property type="match status" value="1"/>
</dbReference>
<organism evidence="5 6">
    <name type="scientific">Stanieria cyanosphaera (strain ATCC 29371 / PCC 7437)</name>
    <dbReference type="NCBI Taxonomy" id="111780"/>
    <lineage>
        <taxon>Bacteria</taxon>
        <taxon>Bacillati</taxon>
        <taxon>Cyanobacteriota</taxon>
        <taxon>Cyanophyceae</taxon>
        <taxon>Pleurocapsales</taxon>
        <taxon>Dermocarpellaceae</taxon>
        <taxon>Stanieria</taxon>
    </lineage>
</organism>
<keyword evidence="6" id="KW-1185">Reference proteome</keyword>
<dbReference type="InterPro" id="IPR013123">
    <property type="entry name" value="SpoU_subst-bd"/>
</dbReference>
<dbReference type="InterPro" id="IPR001537">
    <property type="entry name" value="SpoU_MeTrfase"/>
</dbReference>
<dbReference type="InterPro" id="IPR029064">
    <property type="entry name" value="Ribosomal_eL30-like_sf"/>
</dbReference>
<dbReference type="InterPro" id="IPR053888">
    <property type="entry name" value="MRM3-like_sub_bind"/>
</dbReference>
<dbReference type="Gene3D" id="3.30.1330.30">
    <property type="match status" value="1"/>
</dbReference>
<dbReference type="HOGENOM" id="CLU_021322_3_2_3"/>
<dbReference type="EMBL" id="CP003653">
    <property type="protein sequence ID" value="AFZ37908.1"/>
    <property type="molecule type" value="Genomic_DNA"/>
</dbReference>
<evidence type="ECO:0000256" key="2">
    <source>
        <dbReference type="ARBA" id="ARBA00022603"/>
    </source>
</evidence>
<dbReference type="Proteomes" id="UP000010473">
    <property type="component" value="Chromosome"/>
</dbReference>
<proteinExistence type="inferred from homology"/>
<evidence type="ECO:0000259" key="4">
    <source>
        <dbReference type="SMART" id="SM00967"/>
    </source>
</evidence>
<name>K9XZF4_STAC7</name>
<evidence type="ECO:0000313" key="6">
    <source>
        <dbReference type="Proteomes" id="UP000010473"/>
    </source>
</evidence>